<keyword evidence="3" id="KW-1185">Reference proteome</keyword>
<evidence type="ECO:0000313" key="2">
    <source>
        <dbReference type="EnsemblProtists" id="EOD06564"/>
    </source>
</evidence>
<accession>A0A0D3I5M9</accession>
<sequence>MVQVKKPDCDFPTPKYIADCREKHEPRKPYTNTPSEPDECEKHETPYLFKFGYCASSCLGCSPEHSNCTSSEDQKTYGLLTLRIGTVNQPLVYATVGGTVSKSGDDARWLASGTGPAGTALFKASVLPKMSEEDEDRRLEEDSFSDKWNALGSWLLSLNLFGYFLPGKWGEGVCGLKPGGLVDVNVSLTPKGPAAPRPHPRQRRHLPAHSPQRPQPRRGLPVPEEVLPGAAATVAADHPQPEREQVPARPLPGLLEGEALLNRGTRCGHGRPRPAEGGRILEAHACGGGGQGLAVLQAVPSRSAAGGRAILPQRRQAARGRRPVPRVRLKDGAGRGPGALGAQAGGSRSRANRSLPPHQQGDQRSVVRRRRPPLGRRAPRCVCRAGRLGLREDERQGRLAGQWCCLSRRGLADPLARPGSRHAVLSRVVAERQ</sequence>
<proteinExistence type="predicted"/>
<feature type="compositionally biased region" description="Basic residues" evidence="1">
    <location>
        <begin position="316"/>
        <end position="327"/>
    </location>
</feature>
<dbReference type="Proteomes" id="UP000013827">
    <property type="component" value="Unassembled WGS sequence"/>
</dbReference>
<dbReference type="HOGENOM" id="CLU_633774_0_0_1"/>
<name>A0A0D3I5M9_EMIH1</name>
<evidence type="ECO:0008006" key="4">
    <source>
        <dbReference type="Google" id="ProtNLM"/>
    </source>
</evidence>
<evidence type="ECO:0000313" key="3">
    <source>
        <dbReference type="Proteomes" id="UP000013827"/>
    </source>
</evidence>
<dbReference type="KEGG" id="ehx:EMIHUDRAFT_438689"/>
<reference evidence="3" key="1">
    <citation type="journal article" date="2013" name="Nature">
        <title>Pan genome of the phytoplankton Emiliania underpins its global distribution.</title>
        <authorList>
            <person name="Read B.A."/>
            <person name="Kegel J."/>
            <person name="Klute M.J."/>
            <person name="Kuo A."/>
            <person name="Lefebvre S.C."/>
            <person name="Maumus F."/>
            <person name="Mayer C."/>
            <person name="Miller J."/>
            <person name="Monier A."/>
            <person name="Salamov A."/>
            <person name="Young J."/>
            <person name="Aguilar M."/>
            <person name="Claverie J.M."/>
            <person name="Frickenhaus S."/>
            <person name="Gonzalez K."/>
            <person name="Herman E.K."/>
            <person name="Lin Y.C."/>
            <person name="Napier J."/>
            <person name="Ogata H."/>
            <person name="Sarno A.F."/>
            <person name="Shmutz J."/>
            <person name="Schroeder D."/>
            <person name="de Vargas C."/>
            <person name="Verret F."/>
            <person name="von Dassow P."/>
            <person name="Valentin K."/>
            <person name="Van de Peer Y."/>
            <person name="Wheeler G."/>
            <person name="Dacks J.B."/>
            <person name="Delwiche C.F."/>
            <person name="Dyhrman S.T."/>
            <person name="Glockner G."/>
            <person name="John U."/>
            <person name="Richards T."/>
            <person name="Worden A.Z."/>
            <person name="Zhang X."/>
            <person name="Grigoriev I.V."/>
            <person name="Allen A.E."/>
            <person name="Bidle K."/>
            <person name="Borodovsky M."/>
            <person name="Bowler C."/>
            <person name="Brownlee C."/>
            <person name="Cock J.M."/>
            <person name="Elias M."/>
            <person name="Gladyshev V.N."/>
            <person name="Groth M."/>
            <person name="Guda C."/>
            <person name="Hadaegh A."/>
            <person name="Iglesias-Rodriguez M.D."/>
            <person name="Jenkins J."/>
            <person name="Jones B.M."/>
            <person name="Lawson T."/>
            <person name="Leese F."/>
            <person name="Lindquist E."/>
            <person name="Lobanov A."/>
            <person name="Lomsadze A."/>
            <person name="Malik S.B."/>
            <person name="Marsh M.E."/>
            <person name="Mackinder L."/>
            <person name="Mock T."/>
            <person name="Mueller-Roeber B."/>
            <person name="Pagarete A."/>
            <person name="Parker M."/>
            <person name="Probert I."/>
            <person name="Quesneville H."/>
            <person name="Raines C."/>
            <person name="Rensing S.A."/>
            <person name="Riano-Pachon D.M."/>
            <person name="Richier S."/>
            <person name="Rokitta S."/>
            <person name="Shiraiwa Y."/>
            <person name="Soanes D.M."/>
            <person name="van der Giezen M."/>
            <person name="Wahlund T.M."/>
            <person name="Williams B."/>
            <person name="Wilson W."/>
            <person name="Wolfe G."/>
            <person name="Wurch L.L."/>
        </authorList>
    </citation>
    <scope>NUCLEOTIDE SEQUENCE</scope>
</reference>
<feature type="region of interest" description="Disordered" evidence="1">
    <location>
        <begin position="306"/>
        <end position="373"/>
    </location>
</feature>
<protein>
    <recommendedName>
        <fullName evidence="4">ShKT domain-containing protein</fullName>
    </recommendedName>
</protein>
<feature type="region of interest" description="Disordered" evidence="1">
    <location>
        <begin position="187"/>
        <end position="223"/>
    </location>
</feature>
<organism evidence="2 3">
    <name type="scientific">Emiliania huxleyi (strain CCMP1516)</name>
    <dbReference type="NCBI Taxonomy" id="280463"/>
    <lineage>
        <taxon>Eukaryota</taxon>
        <taxon>Haptista</taxon>
        <taxon>Haptophyta</taxon>
        <taxon>Prymnesiophyceae</taxon>
        <taxon>Isochrysidales</taxon>
        <taxon>Noelaerhabdaceae</taxon>
        <taxon>Emiliania</taxon>
    </lineage>
</organism>
<reference evidence="2" key="2">
    <citation type="submission" date="2024-10" db="UniProtKB">
        <authorList>
            <consortium name="EnsemblProtists"/>
        </authorList>
    </citation>
    <scope>IDENTIFICATION</scope>
</reference>
<feature type="compositionally biased region" description="Basic residues" evidence="1">
    <location>
        <begin position="198"/>
        <end position="207"/>
    </location>
</feature>
<dbReference type="AlphaFoldDB" id="A0A0D3I5M9"/>
<dbReference type="GeneID" id="17252710"/>
<dbReference type="EnsemblProtists" id="EOD06564">
    <property type="protein sequence ID" value="EOD06564"/>
    <property type="gene ID" value="EMIHUDRAFT_438689"/>
</dbReference>
<evidence type="ECO:0000256" key="1">
    <source>
        <dbReference type="SAM" id="MobiDB-lite"/>
    </source>
</evidence>
<dbReference type="PaxDb" id="2903-EOD06564"/>
<dbReference type="RefSeq" id="XP_005758993.1">
    <property type="nucleotide sequence ID" value="XM_005758936.1"/>
</dbReference>